<evidence type="ECO:0000313" key="1">
    <source>
        <dbReference type="EMBL" id="OGZ96325.1"/>
    </source>
</evidence>
<dbReference type="Gene3D" id="3.40.50.300">
    <property type="entry name" value="P-loop containing nucleotide triphosphate hydrolases"/>
    <property type="match status" value="1"/>
</dbReference>
<gene>
    <name evidence="1" type="ORF">A2847_02915</name>
</gene>
<name>A0A1G2KAA9_9BACT</name>
<dbReference type="SUPFAM" id="SSF52540">
    <property type="entry name" value="P-loop containing nucleoside triphosphate hydrolases"/>
    <property type="match status" value="1"/>
</dbReference>
<dbReference type="Proteomes" id="UP000178574">
    <property type="component" value="Unassembled WGS sequence"/>
</dbReference>
<dbReference type="InterPro" id="IPR027417">
    <property type="entry name" value="P-loop_NTPase"/>
</dbReference>
<organism evidence="1 2">
    <name type="scientific">Candidatus Sungbacteria bacterium RIFCSPHIGHO2_01_FULL_50_25</name>
    <dbReference type="NCBI Taxonomy" id="1802265"/>
    <lineage>
        <taxon>Bacteria</taxon>
        <taxon>Candidatus Sungiibacteriota</taxon>
    </lineage>
</organism>
<sequence length="225" mass="25012">MNTRIAIVINGAPGSGSTTLAKSIARAFGWPAPYYSGGVIRWLSIYWEAHGEDITKLNPKDILRVMEDGAIPDAPRIHELYKTFPADLDRMVDEIQEELLRTKSVGVHEGRLAPYLSVKIEKDGSAPDKIFARIATVVDPRVGARRQLLRSENKGKTEDALVAETALRVAEEKKRYEALYGVKDYMSSEYFDGMIDTTDIPASETLARAISVIRAKFPDADFLLP</sequence>
<protein>
    <recommendedName>
        <fullName evidence="3">(d)CMP kinase</fullName>
    </recommendedName>
</protein>
<evidence type="ECO:0000313" key="2">
    <source>
        <dbReference type="Proteomes" id="UP000178574"/>
    </source>
</evidence>
<reference evidence="1 2" key="1">
    <citation type="journal article" date="2016" name="Nat. Commun.">
        <title>Thousands of microbial genomes shed light on interconnected biogeochemical processes in an aquifer system.</title>
        <authorList>
            <person name="Anantharaman K."/>
            <person name="Brown C.T."/>
            <person name="Hug L.A."/>
            <person name="Sharon I."/>
            <person name="Castelle C.J."/>
            <person name="Probst A.J."/>
            <person name="Thomas B.C."/>
            <person name="Singh A."/>
            <person name="Wilkins M.J."/>
            <person name="Karaoz U."/>
            <person name="Brodie E.L."/>
            <person name="Williams K.H."/>
            <person name="Hubbard S.S."/>
            <person name="Banfield J.F."/>
        </authorList>
    </citation>
    <scope>NUCLEOTIDE SEQUENCE [LARGE SCALE GENOMIC DNA]</scope>
</reference>
<proteinExistence type="predicted"/>
<dbReference type="AlphaFoldDB" id="A0A1G2KAA9"/>
<evidence type="ECO:0008006" key="3">
    <source>
        <dbReference type="Google" id="ProtNLM"/>
    </source>
</evidence>
<dbReference type="EMBL" id="MHQD01000015">
    <property type="protein sequence ID" value="OGZ96325.1"/>
    <property type="molecule type" value="Genomic_DNA"/>
</dbReference>
<comment type="caution">
    <text evidence="1">The sequence shown here is derived from an EMBL/GenBank/DDBJ whole genome shotgun (WGS) entry which is preliminary data.</text>
</comment>
<accession>A0A1G2KAA9</accession>